<dbReference type="PANTHER" id="PTHR24346:SF77">
    <property type="entry name" value="SERINE THREONINE PROTEIN KINASE"/>
    <property type="match status" value="1"/>
</dbReference>
<dbReference type="GO" id="GO:0005737">
    <property type="term" value="C:cytoplasm"/>
    <property type="evidence" value="ECO:0007669"/>
    <property type="project" value="TreeGrafter"/>
</dbReference>
<comment type="caution">
    <text evidence="11">The sequence shown here is derived from an EMBL/GenBank/DDBJ whole genome shotgun (WGS) entry which is preliminary data.</text>
</comment>
<sequence length="738" mass="81509">MALVAPPILSDEALEQMSREELLEHLRKLQQSVFVLNNSNNNNNNTSANSTTDERRQRQSRRHSSIQMLLDPLSENNLAQQGHHRPTRLQWRANEDSGTAHNQRLSTSMPDDTVSLNGCGNATSILSLLSGGASGQLSTLPAAIPVGPLMHFAPRPSCDVRSFSVSNASMTALAPARLTDKLNVVRNEAGTKCINNYQIIKELGRGSCGKVQLAYDVENTSLVAIKQVRRVDTRIRVGGQTTAQMQFHAFQREIAVMKKLRHKNIVPLYEVIDDPNAKKVYLVMMYVDRGPIARIKCDPSGDLSSEVCTPIPKGLLASYARQILSGLEYLHNHKVVHRDIKPENILVNRNGQAYLSDFGVSEVFDNNARERLEHMMQESMAASRTFGGNQYGATIQGTKGTMLFIAPELWRGDRSFAKPVDMWAFGVTLYILLTGKLPFCTLDDIMDPALPEIPTTYGIEWASLLRGLLNRDPNKRLSVTDARAMFKKIERKKDMSNNPLQCKGLSVTEDEVSHALTLAQKQKDENDVEWLLGQHGSLDDIEVDEEEDVGIGYGLPCVISPHDKRIARGVTPERLENGERSRKTSPSAPRTHTSSPSISPRPERSPIAFNTTNCFALKANGGSTPPLDTREDSQQNFSAPPQVHLAKISPTRSPSRVTPEAQTNSLPTPPLDEISTPTQADSAPCPILSEKGDLEDAGEKLKSKTARGGIFASLRNALMFSRSKKSKKNEQNALEEDE</sequence>
<keyword evidence="4" id="KW-0547">Nucleotide-binding</keyword>
<dbReference type="OrthoDB" id="68483at2759"/>
<evidence type="ECO:0000256" key="2">
    <source>
        <dbReference type="ARBA" id="ARBA00022527"/>
    </source>
</evidence>
<dbReference type="VEuPathDB" id="TriTrypDB:TM35_000162300"/>
<evidence type="ECO:0000256" key="1">
    <source>
        <dbReference type="ARBA" id="ARBA00012513"/>
    </source>
</evidence>
<evidence type="ECO:0000256" key="3">
    <source>
        <dbReference type="ARBA" id="ARBA00022679"/>
    </source>
</evidence>
<protein>
    <recommendedName>
        <fullName evidence="1">non-specific serine/threonine protein kinase</fullName>
        <ecNumber evidence="1">2.7.11.1</ecNumber>
    </recommendedName>
</protein>
<evidence type="ECO:0000259" key="10">
    <source>
        <dbReference type="PROSITE" id="PS50011"/>
    </source>
</evidence>
<organism evidence="11 12">
    <name type="scientific">Trypanosoma theileri</name>
    <dbReference type="NCBI Taxonomy" id="67003"/>
    <lineage>
        <taxon>Eukaryota</taxon>
        <taxon>Discoba</taxon>
        <taxon>Euglenozoa</taxon>
        <taxon>Kinetoplastea</taxon>
        <taxon>Metakinetoplastina</taxon>
        <taxon>Trypanosomatida</taxon>
        <taxon>Trypanosomatidae</taxon>
        <taxon>Trypanosoma</taxon>
    </lineage>
</organism>
<evidence type="ECO:0000256" key="6">
    <source>
        <dbReference type="ARBA" id="ARBA00022840"/>
    </source>
</evidence>
<dbReference type="SMART" id="SM00220">
    <property type="entry name" value="S_TKc"/>
    <property type="match status" value="1"/>
</dbReference>
<keyword evidence="3" id="KW-0808">Transferase</keyword>
<evidence type="ECO:0000256" key="8">
    <source>
        <dbReference type="ARBA" id="ARBA00048679"/>
    </source>
</evidence>
<keyword evidence="6" id="KW-0067">ATP-binding</keyword>
<feature type="compositionally biased region" description="Polar residues" evidence="9">
    <location>
        <begin position="650"/>
        <end position="666"/>
    </location>
</feature>
<keyword evidence="2" id="KW-0723">Serine/threonine-protein kinase</keyword>
<dbReference type="GO" id="GO:0004674">
    <property type="term" value="F:protein serine/threonine kinase activity"/>
    <property type="evidence" value="ECO:0007669"/>
    <property type="project" value="UniProtKB-KW"/>
</dbReference>
<reference evidence="11 12" key="1">
    <citation type="submission" date="2017-03" db="EMBL/GenBank/DDBJ databases">
        <title>An alternative strategy for trypanosome survival in the mammalian bloodstream revealed through genome and transcriptome analysis of the ubiquitous bovine parasite Trypanosoma (Megatrypanum) theileri.</title>
        <authorList>
            <person name="Kelly S."/>
            <person name="Ivens A."/>
            <person name="Mott A."/>
            <person name="O'Neill E."/>
            <person name="Emms D."/>
            <person name="Macleod O."/>
            <person name="Voorheis P."/>
            <person name="Matthews J."/>
            <person name="Matthews K."/>
            <person name="Carrington M."/>
        </authorList>
    </citation>
    <scope>NUCLEOTIDE SEQUENCE [LARGE SCALE GENOMIC DNA]</scope>
    <source>
        <strain evidence="11">Edinburgh</strain>
    </source>
</reference>
<dbReference type="Gene3D" id="1.10.510.10">
    <property type="entry name" value="Transferase(Phosphotransferase) domain 1"/>
    <property type="match status" value="1"/>
</dbReference>
<dbReference type="STRING" id="67003.A0A1X0NV99"/>
<dbReference type="RefSeq" id="XP_028882658.1">
    <property type="nucleotide sequence ID" value="XM_029026102.1"/>
</dbReference>
<feature type="region of interest" description="Disordered" evidence="9">
    <location>
        <begin position="35"/>
        <end position="110"/>
    </location>
</feature>
<evidence type="ECO:0000256" key="7">
    <source>
        <dbReference type="ARBA" id="ARBA00047899"/>
    </source>
</evidence>
<comment type="catalytic activity">
    <reaction evidence="8">
        <text>L-seryl-[protein] + ATP = O-phospho-L-seryl-[protein] + ADP + H(+)</text>
        <dbReference type="Rhea" id="RHEA:17989"/>
        <dbReference type="Rhea" id="RHEA-COMP:9863"/>
        <dbReference type="Rhea" id="RHEA-COMP:11604"/>
        <dbReference type="ChEBI" id="CHEBI:15378"/>
        <dbReference type="ChEBI" id="CHEBI:29999"/>
        <dbReference type="ChEBI" id="CHEBI:30616"/>
        <dbReference type="ChEBI" id="CHEBI:83421"/>
        <dbReference type="ChEBI" id="CHEBI:456216"/>
        <dbReference type="EC" id="2.7.11.1"/>
    </reaction>
</comment>
<dbReference type="PROSITE" id="PS50011">
    <property type="entry name" value="PROTEIN_KINASE_DOM"/>
    <property type="match status" value="1"/>
</dbReference>
<dbReference type="GeneID" id="39985882"/>
<evidence type="ECO:0000256" key="5">
    <source>
        <dbReference type="ARBA" id="ARBA00022777"/>
    </source>
</evidence>
<feature type="compositionally biased region" description="Low complexity" evidence="9">
    <location>
        <begin position="37"/>
        <end position="51"/>
    </location>
</feature>
<dbReference type="PROSITE" id="PS00108">
    <property type="entry name" value="PROTEIN_KINASE_ST"/>
    <property type="match status" value="1"/>
</dbReference>
<dbReference type="InterPro" id="IPR011009">
    <property type="entry name" value="Kinase-like_dom_sf"/>
</dbReference>
<keyword evidence="12" id="KW-1185">Reference proteome</keyword>
<feature type="region of interest" description="Disordered" evidence="9">
    <location>
        <begin position="566"/>
        <end position="691"/>
    </location>
</feature>
<feature type="domain" description="Protein kinase" evidence="10">
    <location>
        <begin position="197"/>
        <end position="486"/>
    </location>
</feature>
<dbReference type="EMBL" id="NBCO01000016">
    <property type="protein sequence ID" value="ORC88592.1"/>
    <property type="molecule type" value="Genomic_DNA"/>
</dbReference>
<dbReference type="GO" id="GO:0035556">
    <property type="term" value="P:intracellular signal transduction"/>
    <property type="evidence" value="ECO:0007669"/>
    <property type="project" value="TreeGrafter"/>
</dbReference>
<name>A0A1X0NV99_9TRYP</name>
<comment type="catalytic activity">
    <reaction evidence="7">
        <text>L-threonyl-[protein] + ATP = O-phospho-L-threonyl-[protein] + ADP + H(+)</text>
        <dbReference type="Rhea" id="RHEA:46608"/>
        <dbReference type="Rhea" id="RHEA-COMP:11060"/>
        <dbReference type="Rhea" id="RHEA-COMP:11605"/>
        <dbReference type="ChEBI" id="CHEBI:15378"/>
        <dbReference type="ChEBI" id="CHEBI:30013"/>
        <dbReference type="ChEBI" id="CHEBI:30616"/>
        <dbReference type="ChEBI" id="CHEBI:61977"/>
        <dbReference type="ChEBI" id="CHEBI:456216"/>
        <dbReference type="EC" id="2.7.11.1"/>
    </reaction>
</comment>
<feature type="compositionally biased region" description="Polar residues" evidence="9">
    <location>
        <begin position="584"/>
        <end position="593"/>
    </location>
</feature>
<proteinExistence type="predicted"/>
<dbReference type="EC" id="2.7.11.1" evidence="1"/>
<dbReference type="SUPFAM" id="SSF56112">
    <property type="entry name" value="Protein kinase-like (PK-like)"/>
    <property type="match status" value="1"/>
</dbReference>
<evidence type="ECO:0000256" key="4">
    <source>
        <dbReference type="ARBA" id="ARBA00022741"/>
    </source>
</evidence>
<gene>
    <name evidence="11" type="ORF">TM35_000162300</name>
</gene>
<accession>A0A1X0NV99</accession>
<feature type="compositionally biased region" description="Polar residues" evidence="9">
    <location>
        <begin position="96"/>
        <end position="110"/>
    </location>
</feature>
<feature type="compositionally biased region" description="Basic and acidic residues" evidence="9">
    <location>
        <begin position="566"/>
        <end position="582"/>
    </location>
</feature>
<dbReference type="CDD" id="cd14008">
    <property type="entry name" value="STKc_LKB1_CaMKK"/>
    <property type="match status" value="1"/>
</dbReference>
<dbReference type="Proteomes" id="UP000192257">
    <property type="component" value="Unassembled WGS sequence"/>
</dbReference>
<dbReference type="Pfam" id="PF00069">
    <property type="entry name" value="Pkinase"/>
    <property type="match status" value="1"/>
</dbReference>
<dbReference type="PANTHER" id="PTHR24346">
    <property type="entry name" value="MAP/MICROTUBULE AFFINITY-REGULATING KINASE"/>
    <property type="match status" value="1"/>
</dbReference>
<dbReference type="Gene3D" id="3.30.200.20">
    <property type="entry name" value="Phosphorylase Kinase, domain 1"/>
    <property type="match status" value="1"/>
</dbReference>
<dbReference type="AlphaFoldDB" id="A0A1X0NV99"/>
<dbReference type="GO" id="GO:0005524">
    <property type="term" value="F:ATP binding"/>
    <property type="evidence" value="ECO:0007669"/>
    <property type="project" value="UniProtKB-KW"/>
</dbReference>
<evidence type="ECO:0000313" key="12">
    <source>
        <dbReference type="Proteomes" id="UP000192257"/>
    </source>
</evidence>
<keyword evidence="5" id="KW-0418">Kinase</keyword>
<evidence type="ECO:0000313" key="11">
    <source>
        <dbReference type="EMBL" id="ORC88592.1"/>
    </source>
</evidence>
<dbReference type="FunFam" id="3.30.200.20:FF:000206">
    <property type="entry name" value="Serine/threonine-protein kinase Ssp1"/>
    <property type="match status" value="1"/>
</dbReference>
<dbReference type="InterPro" id="IPR000719">
    <property type="entry name" value="Prot_kinase_dom"/>
</dbReference>
<evidence type="ECO:0000256" key="9">
    <source>
        <dbReference type="SAM" id="MobiDB-lite"/>
    </source>
</evidence>
<dbReference type="InterPro" id="IPR008271">
    <property type="entry name" value="Ser/Thr_kinase_AS"/>
</dbReference>